<comment type="caution">
    <text evidence="2">The sequence shown here is derived from an EMBL/GenBank/DDBJ whole genome shotgun (WGS) entry which is preliminary data.</text>
</comment>
<gene>
    <name evidence="2" type="ORF">Krac_4478</name>
</gene>
<evidence type="ECO:0000256" key="1">
    <source>
        <dbReference type="SAM" id="MobiDB-lite"/>
    </source>
</evidence>
<feature type="region of interest" description="Disordered" evidence="1">
    <location>
        <begin position="1"/>
        <end position="28"/>
    </location>
</feature>
<name>D6TSV6_KTERA</name>
<reference evidence="2 3" key="1">
    <citation type="journal article" date="2011" name="Stand. Genomic Sci.">
        <title>Non-contiguous finished genome sequence and contextual data of the filamentous soil bacterium Ktedonobacter racemifer type strain (SOSP1-21).</title>
        <authorList>
            <person name="Chang Y.J."/>
            <person name="Land M."/>
            <person name="Hauser L."/>
            <person name="Chertkov O."/>
            <person name="Del Rio T.G."/>
            <person name="Nolan M."/>
            <person name="Copeland A."/>
            <person name="Tice H."/>
            <person name="Cheng J.F."/>
            <person name="Lucas S."/>
            <person name="Han C."/>
            <person name="Goodwin L."/>
            <person name="Pitluck S."/>
            <person name="Ivanova N."/>
            <person name="Ovchinikova G."/>
            <person name="Pati A."/>
            <person name="Chen A."/>
            <person name="Palaniappan K."/>
            <person name="Mavromatis K."/>
            <person name="Liolios K."/>
            <person name="Brettin T."/>
            <person name="Fiebig A."/>
            <person name="Rohde M."/>
            <person name="Abt B."/>
            <person name="Goker M."/>
            <person name="Detter J.C."/>
            <person name="Woyke T."/>
            <person name="Bristow J."/>
            <person name="Eisen J.A."/>
            <person name="Markowitz V."/>
            <person name="Hugenholtz P."/>
            <person name="Kyrpides N.C."/>
            <person name="Klenk H.P."/>
            <person name="Lapidus A."/>
        </authorList>
    </citation>
    <scope>NUCLEOTIDE SEQUENCE [LARGE SCALE GENOMIC DNA]</scope>
    <source>
        <strain evidence="3">DSM 44963</strain>
    </source>
</reference>
<organism evidence="2 3">
    <name type="scientific">Ktedonobacter racemifer DSM 44963</name>
    <dbReference type="NCBI Taxonomy" id="485913"/>
    <lineage>
        <taxon>Bacteria</taxon>
        <taxon>Bacillati</taxon>
        <taxon>Chloroflexota</taxon>
        <taxon>Ktedonobacteria</taxon>
        <taxon>Ktedonobacterales</taxon>
        <taxon>Ktedonobacteraceae</taxon>
        <taxon>Ktedonobacter</taxon>
    </lineage>
</organism>
<dbReference type="Proteomes" id="UP000004508">
    <property type="component" value="Unassembled WGS sequence"/>
</dbReference>
<sequence length="124" mass="14099">MQTGRAKRAIHPSPERKEAESSDKGHSIQHLRPNFQPNLLSLSLIYPNLQPIYYFNHVSRLAEGAQQGKAADFASEFTTSARNHPPLARFLLLSMVELLNIRADCSLYTLKPARIFVLFTMSFR</sequence>
<proteinExistence type="predicted"/>
<evidence type="ECO:0000313" key="3">
    <source>
        <dbReference type="Proteomes" id="UP000004508"/>
    </source>
</evidence>
<keyword evidence="3" id="KW-1185">Reference proteome</keyword>
<dbReference type="EMBL" id="ADVG01000003">
    <property type="protein sequence ID" value="EFH83507.1"/>
    <property type="molecule type" value="Genomic_DNA"/>
</dbReference>
<dbReference type="RefSeq" id="WP_007914260.1">
    <property type="nucleotide sequence ID" value="NZ_ADVG01000003.1"/>
</dbReference>
<protein>
    <submittedName>
        <fullName evidence="2">Uncharacterized protein</fullName>
    </submittedName>
</protein>
<feature type="compositionally biased region" description="Basic residues" evidence="1">
    <location>
        <begin position="1"/>
        <end position="10"/>
    </location>
</feature>
<accession>D6TSV6</accession>
<dbReference type="STRING" id="485913.Krac_4478"/>
<evidence type="ECO:0000313" key="2">
    <source>
        <dbReference type="EMBL" id="EFH83507.1"/>
    </source>
</evidence>
<dbReference type="AlphaFoldDB" id="D6TSV6"/>
<dbReference type="InParanoid" id="D6TSV6"/>
<feature type="compositionally biased region" description="Basic and acidic residues" evidence="1">
    <location>
        <begin position="13"/>
        <end position="26"/>
    </location>
</feature>